<dbReference type="OrthoDB" id="9773807at2"/>
<dbReference type="AlphaFoldDB" id="D8PGI6"/>
<keyword evidence="2" id="KW-0288">FMN</keyword>
<dbReference type="InterPro" id="IPR000415">
    <property type="entry name" value="Nitroreductase-like"/>
</dbReference>
<dbReference type="Proteomes" id="UP000001660">
    <property type="component" value="Chromosome"/>
</dbReference>
<dbReference type="InterPro" id="IPR012825">
    <property type="entry name" value="BluB"/>
</dbReference>
<name>D8PGI6_9BACT</name>
<dbReference type="GO" id="GO:0016491">
    <property type="term" value="F:oxidoreductase activity"/>
    <property type="evidence" value="ECO:0007669"/>
    <property type="project" value="UniProtKB-KW"/>
</dbReference>
<evidence type="ECO:0000313" key="6">
    <source>
        <dbReference type="EMBL" id="CBK42373.1"/>
    </source>
</evidence>
<dbReference type="PANTHER" id="PTHR23026">
    <property type="entry name" value="NADPH NITROREDUCTASE"/>
    <property type="match status" value="1"/>
</dbReference>
<evidence type="ECO:0000313" key="7">
    <source>
        <dbReference type="Proteomes" id="UP000001660"/>
    </source>
</evidence>
<sequence length="250" mass="28139">MTRTTAEPSELFSKAEREAVYRAIYERRDVRRNFLPTPIPDEVLARLLNAAHHAGSVGFMQPWDFVIVRTHETKRAVKQLFLDSNAAAALRYTKPRADLYRSLKLEGIEESSVNLCVTCSRQRGGPRVLGRSTVRDTDLYSTCCAIQNLWLAARAEGIGVGWVSILNHAALKRLLGIPRPVKVLAYLCLGYVSEFAKKPDLEAAGWRARLSVENLVHYEAWGQRVEGKERLPGCESPRSIHERATRAKRG</sequence>
<dbReference type="eggNOG" id="COG0778">
    <property type="taxonomic scope" value="Bacteria"/>
</dbReference>
<organism evidence="6 7">
    <name type="scientific">Nitrospira defluvii</name>
    <dbReference type="NCBI Taxonomy" id="330214"/>
    <lineage>
        <taxon>Bacteria</taxon>
        <taxon>Pseudomonadati</taxon>
        <taxon>Nitrospirota</taxon>
        <taxon>Nitrospiria</taxon>
        <taxon>Nitrospirales</taxon>
        <taxon>Nitrospiraceae</taxon>
        <taxon>Nitrospira</taxon>
    </lineage>
</organism>
<dbReference type="EC" id="1.16.8.1" evidence="6"/>
<dbReference type="HOGENOM" id="CLU_070764_3_1_0"/>
<evidence type="ECO:0000256" key="3">
    <source>
        <dbReference type="ARBA" id="ARBA00023002"/>
    </source>
</evidence>
<dbReference type="PANTHER" id="PTHR23026:SF90">
    <property type="entry name" value="IODOTYROSINE DEIODINASE 1"/>
    <property type="match status" value="1"/>
</dbReference>
<dbReference type="CDD" id="cd02145">
    <property type="entry name" value="BluB"/>
    <property type="match status" value="1"/>
</dbReference>
<dbReference type="InterPro" id="IPR050627">
    <property type="entry name" value="Nitroreductase/BluB"/>
</dbReference>
<keyword evidence="1" id="KW-0285">Flavoprotein</keyword>
<accession>D8PGI6</accession>
<evidence type="ECO:0000256" key="1">
    <source>
        <dbReference type="ARBA" id="ARBA00022630"/>
    </source>
</evidence>
<feature type="domain" description="Nitroreductase" evidence="5">
    <location>
        <begin position="24"/>
        <end position="191"/>
    </location>
</feature>
<dbReference type="Pfam" id="PF00881">
    <property type="entry name" value="Nitroreductase"/>
    <property type="match status" value="1"/>
</dbReference>
<dbReference type="InterPro" id="IPR029479">
    <property type="entry name" value="Nitroreductase"/>
</dbReference>
<dbReference type="EMBL" id="FP929003">
    <property type="protein sequence ID" value="CBK42373.1"/>
    <property type="molecule type" value="Genomic_DNA"/>
</dbReference>
<evidence type="ECO:0000259" key="5">
    <source>
        <dbReference type="Pfam" id="PF00881"/>
    </source>
</evidence>
<feature type="region of interest" description="Disordered" evidence="4">
    <location>
        <begin position="229"/>
        <end position="250"/>
    </location>
</feature>
<evidence type="ECO:0000256" key="4">
    <source>
        <dbReference type="SAM" id="MobiDB-lite"/>
    </source>
</evidence>
<dbReference type="NCBIfam" id="TIGR02476">
    <property type="entry name" value="BluB"/>
    <property type="match status" value="1"/>
</dbReference>
<keyword evidence="3 6" id="KW-0560">Oxidoreductase</keyword>
<reference evidence="6 7" key="1">
    <citation type="journal article" date="2010" name="Proc. Natl. Acad. Sci. U.S.A.">
        <title>A Nitrospira metagenome illuminates the physiology and evolution of globally important nitrite-oxidizing bacteria.</title>
        <authorList>
            <person name="Lucker S."/>
            <person name="Wagner M."/>
            <person name="Maixner F."/>
            <person name="Pelletier E."/>
            <person name="Koch H."/>
            <person name="Vacherie B."/>
            <person name="Rattei T."/>
            <person name="Sinninghe Damste J."/>
            <person name="Spieck E."/>
            <person name="Le Paslier D."/>
            <person name="Daims H."/>
        </authorList>
    </citation>
    <scope>NUCLEOTIDE SEQUENCE [LARGE SCALE GENOMIC DNA]</scope>
</reference>
<keyword evidence="7" id="KW-1185">Reference proteome</keyword>
<gene>
    <name evidence="6" type="ORF">NIDE2667</name>
</gene>
<dbReference type="KEGG" id="nde:NIDE2667"/>
<protein>
    <submittedName>
        <fullName evidence="6">Putative Cob(II)yrinic acid a,c-diamide reductase</fullName>
        <ecNumber evidence="6">1.16.8.1</ecNumber>
    </submittedName>
</protein>
<dbReference type="SUPFAM" id="SSF55469">
    <property type="entry name" value="FMN-dependent nitroreductase-like"/>
    <property type="match status" value="1"/>
</dbReference>
<dbReference type="Gene3D" id="3.40.109.10">
    <property type="entry name" value="NADH Oxidase"/>
    <property type="match status" value="1"/>
</dbReference>
<evidence type="ECO:0000256" key="2">
    <source>
        <dbReference type="ARBA" id="ARBA00022643"/>
    </source>
</evidence>
<dbReference type="STRING" id="330214.NIDE2667"/>
<proteinExistence type="predicted"/>